<gene>
    <name evidence="2" type="primary">A10g500470.1_BraROA</name>
    <name evidence="2" type="ORF">IGI04_039374</name>
</gene>
<protein>
    <submittedName>
        <fullName evidence="2">Uncharacterized protein</fullName>
    </submittedName>
</protein>
<keyword evidence="3" id="KW-1185">Reference proteome</keyword>
<feature type="region of interest" description="Disordered" evidence="1">
    <location>
        <begin position="1"/>
        <end position="38"/>
    </location>
</feature>
<evidence type="ECO:0000256" key="1">
    <source>
        <dbReference type="SAM" id="MobiDB-lite"/>
    </source>
</evidence>
<evidence type="ECO:0000313" key="2">
    <source>
        <dbReference type="EMBL" id="KAG5374778.1"/>
    </source>
</evidence>
<comment type="caution">
    <text evidence="2">The sequence shown here is derived from an EMBL/GenBank/DDBJ whole genome shotgun (WGS) entry which is preliminary data.</text>
</comment>
<accession>A0ABQ7KKP9</accession>
<reference evidence="2 3" key="1">
    <citation type="submission" date="2021-03" db="EMBL/GenBank/DDBJ databases">
        <authorList>
            <person name="King G.J."/>
            <person name="Bancroft I."/>
            <person name="Baten A."/>
            <person name="Bloomfield J."/>
            <person name="Borpatragohain P."/>
            <person name="He Z."/>
            <person name="Irish N."/>
            <person name="Irwin J."/>
            <person name="Liu K."/>
            <person name="Mauleon R.P."/>
            <person name="Moore J."/>
            <person name="Morris R."/>
            <person name="Ostergaard L."/>
            <person name="Wang B."/>
            <person name="Wells R."/>
        </authorList>
    </citation>
    <scope>NUCLEOTIDE SEQUENCE [LARGE SCALE GENOMIC DNA]</scope>
    <source>
        <strain evidence="2">R-o-18</strain>
        <tissue evidence="2">Leaf</tissue>
    </source>
</reference>
<organism evidence="2 3">
    <name type="scientific">Brassica rapa subsp. trilocularis</name>
    <dbReference type="NCBI Taxonomy" id="1813537"/>
    <lineage>
        <taxon>Eukaryota</taxon>
        <taxon>Viridiplantae</taxon>
        <taxon>Streptophyta</taxon>
        <taxon>Embryophyta</taxon>
        <taxon>Tracheophyta</taxon>
        <taxon>Spermatophyta</taxon>
        <taxon>Magnoliopsida</taxon>
        <taxon>eudicotyledons</taxon>
        <taxon>Gunneridae</taxon>
        <taxon>Pentapetalae</taxon>
        <taxon>rosids</taxon>
        <taxon>malvids</taxon>
        <taxon>Brassicales</taxon>
        <taxon>Brassicaceae</taxon>
        <taxon>Brassiceae</taxon>
        <taxon>Brassica</taxon>
    </lineage>
</organism>
<proteinExistence type="predicted"/>
<feature type="compositionally biased region" description="Basic and acidic residues" evidence="1">
    <location>
        <begin position="146"/>
        <end position="156"/>
    </location>
</feature>
<dbReference type="Proteomes" id="UP000823674">
    <property type="component" value="Chromosome A10"/>
</dbReference>
<name>A0ABQ7KKP9_BRACM</name>
<dbReference type="EMBL" id="JADBGQ010000010">
    <property type="protein sequence ID" value="KAG5374778.1"/>
    <property type="molecule type" value="Genomic_DNA"/>
</dbReference>
<feature type="region of interest" description="Disordered" evidence="1">
    <location>
        <begin position="140"/>
        <end position="161"/>
    </location>
</feature>
<sequence length="177" mass="20735">MQLRRTPHHTRPEKERGFQRRHATKNFSSAPPKYTEKKRRGQALSAVGLCGGGLFKGLEVHHKKSHDCHIFLRLSLYRDSHDQKYEEGKKLSLIWRAILDEYSELELTHLDKSCFTDSNTEQLYSDFVRRKRIHMNRNSDITLGGRGEKLQRKQSRESPLGGQLILRGKEERLKRAK</sequence>
<evidence type="ECO:0000313" key="3">
    <source>
        <dbReference type="Proteomes" id="UP000823674"/>
    </source>
</evidence>